<dbReference type="EMBL" id="CAJVPU010059415">
    <property type="protein sequence ID" value="CAG8775299.1"/>
    <property type="molecule type" value="Genomic_DNA"/>
</dbReference>
<evidence type="ECO:0000313" key="1">
    <source>
        <dbReference type="EMBL" id="CAG8775299.1"/>
    </source>
</evidence>
<evidence type="ECO:0000313" key="2">
    <source>
        <dbReference type="Proteomes" id="UP000789702"/>
    </source>
</evidence>
<feature type="non-terminal residue" evidence="1">
    <location>
        <position position="96"/>
    </location>
</feature>
<gene>
    <name evidence="1" type="ORF">DHETER_LOCUS16079</name>
</gene>
<dbReference type="Proteomes" id="UP000789702">
    <property type="component" value="Unassembled WGS sequence"/>
</dbReference>
<protein>
    <submittedName>
        <fullName evidence="1">1251_t:CDS:1</fullName>
    </submittedName>
</protein>
<sequence>QNTKKKRAANEAEIYKNKNVDKKPNKSNLATQPHKIKSLYNRAENSKPLLITDTENIKIEKADSQDYGMSNASIAPLSTNVNTTKTRKDIKGKINA</sequence>
<proteinExistence type="predicted"/>
<name>A0ACA9R3M6_9GLOM</name>
<accession>A0ACA9R3M6</accession>
<comment type="caution">
    <text evidence="1">The sequence shown here is derived from an EMBL/GenBank/DDBJ whole genome shotgun (WGS) entry which is preliminary data.</text>
</comment>
<feature type="non-terminal residue" evidence="1">
    <location>
        <position position="1"/>
    </location>
</feature>
<organism evidence="1 2">
    <name type="scientific">Dentiscutata heterogama</name>
    <dbReference type="NCBI Taxonomy" id="1316150"/>
    <lineage>
        <taxon>Eukaryota</taxon>
        <taxon>Fungi</taxon>
        <taxon>Fungi incertae sedis</taxon>
        <taxon>Mucoromycota</taxon>
        <taxon>Glomeromycotina</taxon>
        <taxon>Glomeromycetes</taxon>
        <taxon>Diversisporales</taxon>
        <taxon>Gigasporaceae</taxon>
        <taxon>Dentiscutata</taxon>
    </lineage>
</organism>
<keyword evidence="2" id="KW-1185">Reference proteome</keyword>
<reference evidence="1" key="1">
    <citation type="submission" date="2021-06" db="EMBL/GenBank/DDBJ databases">
        <authorList>
            <person name="Kallberg Y."/>
            <person name="Tangrot J."/>
            <person name="Rosling A."/>
        </authorList>
    </citation>
    <scope>NUCLEOTIDE SEQUENCE</scope>
    <source>
        <strain evidence="1">IL203A</strain>
    </source>
</reference>